<dbReference type="Gene3D" id="3.40.50.720">
    <property type="entry name" value="NAD(P)-binding Rossmann-like Domain"/>
    <property type="match status" value="1"/>
</dbReference>
<dbReference type="GO" id="GO:0008206">
    <property type="term" value="P:bile acid metabolic process"/>
    <property type="evidence" value="ECO:0007669"/>
    <property type="project" value="UniProtKB-ARBA"/>
</dbReference>
<dbReference type="GO" id="GO:0048038">
    <property type="term" value="F:quinone binding"/>
    <property type="evidence" value="ECO:0007669"/>
    <property type="project" value="TreeGrafter"/>
</dbReference>
<dbReference type="RefSeq" id="WP_251224978.1">
    <property type="nucleotide sequence ID" value="NZ_JAMBOL010000034.1"/>
</dbReference>
<keyword evidence="2" id="KW-0560">Oxidoreductase</keyword>
<dbReference type="PRINTS" id="PR00080">
    <property type="entry name" value="SDRFAMILY"/>
</dbReference>
<organism evidence="3 4">
    <name type="scientific">Halalkalibacter oceani</name>
    <dbReference type="NCBI Taxonomy" id="1653776"/>
    <lineage>
        <taxon>Bacteria</taxon>
        <taxon>Bacillati</taxon>
        <taxon>Bacillota</taxon>
        <taxon>Bacilli</taxon>
        <taxon>Bacillales</taxon>
        <taxon>Bacillaceae</taxon>
        <taxon>Halalkalibacter</taxon>
    </lineage>
</organism>
<dbReference type="AlphaFoldDB" id="A0A9X2DVJ4"/>
<comment type="similarity">
    <text evidence="1">Belongs to the short-chain dehydrogenases/reductases (SDR) family.</text>
</comment>
<dbReference type="CDD" id="cd05233">
    <property type="entry name" value="SDR_c"/>
    <property type="match status" value="1"/>
</dbReference>
<evidence type="ECO:0000313" key="4">
    <source>
        <dbReference type="Proteomes" id="UP001139179"/>
    </source>
</evidence>
<dbReference type="InterPro" id="IPR036291">
    <property type="entry name" value="NAD(P)-bd_dom_sf"/>
</dbReference>
<sequence>MNFKNEVAVVTGGYSGIGAAVASKLIKEGAICIIIGRSRSKANKFLMENSNSRHLLDFFQTDIGEPEQIKKTITSIKDKYGSIHMLVNCAGVNIRKAALSFTVKEWKQVLDVNLNGTFYMSQEVAEIMKEHRAGRIVNIGSMISHYGVPNVAAYAAAKGGINQLTKALSVEWAEYHIRVNQVSPGYIETPLTKQTFENASYKDTIINRTPLGRFGSTTDVANTIIFLLSKESEFITGQIIGVDGGILAGDPRLNPLKE</sequence>
<evidence type="ECO:0000256" key="2">
    <source>
        <dbReference type="ARBA" id="ARBA00023002"/>
    </source>
</evidence>
<reference evidence="3" key="1">
    <citation type="submission" date="2022-05" db="EMBL/GenBank/DDBJ databases">
        <title>Comparative Genomics of Spacecraft Associated Microbes.</title>
        <authorList>
            <person name="Tran M.T."/>
            <person name="Wright A."/>
            <person name="Seuylemezian A."/>
            <person name="Eisen J."/>
            <person name="Coil D."/>
        </authorList>
    </citation>
    <scope>NUCLEOTIDE SEQUENCE</scope>
    <source>
        <strain evidence="3">214.1.1</strain>
    </source>
</reference>
<dbReference type="InterPro" id="IPR002347">
    <property type="entry name" value="SDR_fam"/>
</dbReference>
<evidence type="ECO:0000313" key="3">
    <source>
        <dbReference type="EMBL" id="MCM3716307.1"/>
    </source>
</evidence>
<dbReference type="PANTHER" id="PTHR42760">
    <property type="entry name" value="SHORT-CHAIN DEHYDROGENASES/REDUCTASES FAMILY MEMBER"/>
    <property type="match status" value="1"/>
</dbReference>
<keyword evidence="4" id="KW-1185">Reference proteome</keyword>
<accession>A0A9X2DVJ4</accession>
<dbReference type="SUPFAM" id="SSF51735">
    <property type="entry name" value="NAD(P)-binding Rossmann-fold domains"/>
    <property type="match status" value="1"/>
</dbReference>
<dbReference type="PANTHER" id="PTHR42760:SF133">
    <property type="entry name" value="3-OXOACYL-[ACYL-CARRIER-PROTEIN] REDUCTASE"/>
    <property type="match status" value="1"/>
</dbReference>
<dbReference type="Proteomes" id="UP001139179">
    <property type="component" value="Unassembled WGS sequence"/>
</dbReference>
<comment type="caution">
    <text evidence="3">The sequence shown here is derived from an EMBL/GenBank/DDBJ whole genome shotgun (WGS) entry which is preliminary data.</text>
</comment>
<dbReference type="GO" id="GO:0016616">
    <property type="term" value="F:oxidoreductase activity, acting on the CH-OH group of donors, NAD or NADP as acceptor"/>
    <property type="evidence" value="ECO:0007669"/>
    <property type="project" value="TreeGrafter"/>
</dbReference>
<name>A0A9X2DVJ4_9BACI</name>
<evidence type="ECO:0000256" key="1">
    <source>
        <dbReference type="ARBA" id="ARBA00006484"/>
    </source>
</evidence>
<proteinExistence type="inferred from homology"/>
<gene>
    <name evidence="3" type="ORF">M3202_19875</name>
</gene>
<dbReference type="PROSITE" id="PS00061">
    <property type="entry name" value="ADH_SHORT"/>
    <property type="match status" value="1"/>
</dbReference>
<protein>
    <submittedName>
        <fullName evidence="3">SDR family oxidoreductase</fullName>
    </submittedName>
</protein>
<dbReference type="Pfam" id="PF13561">
    <property type="entry name" value="adh_short_C2"/>
    <property type="match status" value="1"/>
</dbReference>
<dbReference type="GO" id="GO:0006633">
    <property type="term" value="P:fatty acid biosynthetic process"/>
    <property type="evidence" value="ECO:0007669"/>
    <property type="project" value="TreeGrafter"/>
</dbReference>
<dbReference type="PRINTS" id="PR00081">
    <property type="entry name" value="GDHRDH"/>
</dbReference>
<dbReference type="InterPro" id="IPR020904">
    <property type="entry name" value="Sc_DH/Rdtase_CS"/>
</dbReference>
<dbReference type="FunFam" id="3.40.50.720:FF:000084">
    <property type="entry name" value="Short-chain dehydrogenase reductase"/>
    <property type="match status" value="1"/>
</dbReference>
<dbReference type="EMBL" id="JAMBOL010000034">
    <property type="protein sequence ID" value="MCM3716307.1"/>
    <property type="molecule type" value="Genomic_DNA"/>
</dbReference>